<dbReference type="Proteomes" id="UP000266067">
    <property type="component" value="Unassembled WGS sequence"/>
</dbReference>
<dbReference type="Pfam" id="PF13495">
    <property type="entry name" value="Phage_int_SAM_4"/>
    <property type="match status" value="1"/>
</dbReference>
<accession>A0A3A1NAV1</accession>
<dbReference type="InterPro" id="IPR010998">
    <property type="entry name" value="Integrase_recombinase_N"/>
</dbReference>
<dbReference type="InterPro" id="IPR011010">
    <property type="entry name" value="DNA_brk_join_enz"/>
</dbReference>
<dbReference type="PANTHER" id="PTHR30349">
    <property type="entry name" value="PHAGE INTEGRASE-RELATED"/>
    <property type="match status" value="1"/>
</dbReference>
<sequence length="277" mass="31965">MEYLNNFKTIMELKRYSSNTIVTYVGLLKTFFESNHLNSHKLEDASEKEIIPIMIAHINARNYGYTSQKQFISALRLFFMEVFRKKMDFQSIYPTQKPHSLPNILSQSEIRMLLKSVSNLKHKAMLTTIYALGLRSGELLRLKISHIDSDRMLVSIIASKGKKDRIVMLPPKLLQLLRKYFKEYRPTNYLFEGRQGGMYSSASLNKVFTMTKQRAGIIKHATLHTLRHSFATHLLEKGTDVRIIQKLLGHNNIGTTLLYTKVSNNVIGQVRSPLEDL</sequence>
<dbReference type="Gene3D" id="1.10.443.10">
    <property type="entry name" value="Intergrase catalytic core"/>
    <property type="match status" value="1"/>
</dbReference>
<evidence type="ECO:0000256" key="2">
    <source>
        <dbReference type="ARBA" id="ARBA00022908"/>
    </source>
</evidence>
<dbReference type="SUPFAM" id="SSF56349">
    <property type="entry name" value="DNA breaking-rejoining enzymes"/>
    <property type="match status" value="1"/>
</dbReference>
<evidence type="ECO:0000313" key="8">
    <source>
        <dbReference type="EMBL" id="RIV32433.1"/>
    </source>
</evidence>
<keyword evidence="2" id="KW-0229">DNA integration</keyword>
<name>A0A3A1NAV1_9FLAO</name>
<evidence type="ECO:0000259" key="6">
    <source>
        <dbReference type="PROSITE" id="PS51898"/>
    </source>
</evidence>
<dbReference type="InterPro" id="IPR050090">
    <property type="entry name" value="Tyrosine_recombinase_XerCD"/>
</dbReference>
<dbReference type="AlphaFoldDB" id="A0A3A1NAV1"/>
<evidence type="ECO:0000256" key="3">
    <source>
        <dbReference type="ARBA" id="ARBA00023125"/>
    </source>
</evidence>
<dbReference type="InterPro" id="IPR044068">
    <property type="entry name" value="CB"/>
</dbReference>
<dbReference type="InterPro" id="IPR013762">
    <property type="entry name" value="Integrase-like_cat_sf"/>
</dbReference>
<evidence type="ECO:0000256" key="1">
    <source>
        <dbReference type="ARBA" id="ARBA00008857"/>
    </source>
</evidence>
<dbReference type="GO" id="GO:0006310">
    <property type="term" value="P:DNA recombination"/>
    <property type="evidence" value="ECO:0007669"/>
    <property type="project" value="UniProtKB-KW"/>
</dbReference>
<keyword evidence="4" id="KW-0233">DNA recombination</keyword>
<comment type="similarity">
    <text evidence="1">Belongs to the 'phage' integrase family.</text>
</comment>
<gene>
    <name evidence="8" type="ORF">D2V08_11990</name>
</gene>
<feature type="domain" description="Core-binding (CB)" evidence="7">
    <location>
        <begin position="1"/>
        <end position="83"/>
    </location>
</feature>
<protein>
    <submittedName>
        <fullName evidence="8">Integrase</fullName>
    </submittedName>
</protein>
<evidence type="ECO:0000313" key="9">
    <source>
        <dbReference type="Proteomes" id="UP000266067"/>
    </source>
</evidence>
<evidence type="ECO:0000259" key="7">
    <source>
        <dbReference type="PROSITE" id="PS51900"/>
    </source>
</evidence>
<reference evidence="8 9" key="1">
    <citation type="submission" date="2018-08" db="EMBL/GenBank/DDBJ databases">
        <title>Proposal of Muricauda 72 sp.nov. and Muricauda NH166 sp.nov., isolated from seawater.</title>
        <authorList>
            <person name="Cheng H."/>
            <person name="Wu Y.-H."/>
            <person name="Guo L.-L."/>
            <person name="Xu X.-W."/>
        </authorList>
    </citation>
    <scope>NUCLEOTIDE SEQUENCE [LARGE SCALE GENOMIC DNA]</scope>
    <source>
        <strain evidence="8 9">KCTC 22173</strain>
    </source>
</reference>
<dbReference type="Pfam" id="PF00589">
    <property type="entry name" value="Phage_integrase"/>
    <property type="match status" value="1"/>
</dbReference>
<dbReference type="Gene3D" id="1.10.150.130">
    <property type="match status" value="1"/>
</dbReference>
<dbReference type="RefSeq" id="WP_119608410.1">
    <property type="nucleotide sequence ID" value="NZ_QXFH01000074.1"/>
</dbReference>
<dbReference type="PANTHER" id="PTHR30349:SF41">
    <property type="entry name" value="INTEGRASE_RECOMBINASE PROTEIN MJ0367-RELATED"/>
    <property type="match status" value="1"/>
</dbReference>
<comment type="caution">
    <text evidence="8">The sequence shown here is derived from an EMBL/GenBank/DDBJ whole genome shotgun (WGS) entry which is preliminary data.</text>
</comment>
<evidence type="ECO:0000256" key="4">
    <source>
        <dbReference type="ARBA" id="ARBA00023172"/>
    </source>
</evidence>
<evidence type="ECO:0000256" key="5">
    <source>
        <dbReference type="PROSITE-ProRule" id="PRU01248"/>
    </source>
</evidence>
<keyword evidence="9" id="KW-1185">Reference proteome</keyword>
<dbReference type="PROSITE" id="PS51900">
    <property type="entry name" value="CB"/>
    <property type="match status" value="1"/>
</dbReference>
<organism evidence="8 9">
    <name type="scientific">Flagellimonas lutimaris</name>
    <dbReference type="NCBI Taxonomy" id="475082"/>
    <lineage>
        <taxon>Bacteria</taxon>
        <taxon>Pseudomonadati</taxon>
        <taxon>Bacteroidota</taxon>
        <taxon>Flavobacteriia</taxon>
        <taxon>Flavobacteriales</taxon>
        <taxon>Flavobacteriaceae</taxon>
        <taxon>Flagellimonas</taxon>
    </lineage>
</organism>
<proteinExistence type="inferred from homology"/>
<dbReference type="EMBL" id="QXFH01000074">
    <property type="protein sequence ID" value="RIV32433.1"/>
    <property type="molecule type" value="Genomic_DNA"/>
</dbReference>
<keyword evidence="3 5" id="KW-0238">DNA-binding</keyword>
<feature type="domain" description="Tyr recombinase" evidence="6">
    <location>
        <begin position="100"/>
        <end position="272"/>
    </location>
</feature>
<dbReference type="InterPro" id="IPR004107">
    <property type="entry name" value="Integrase_SAM-like_N"/>
</dbReference>
<dbReference type="InterPro" id="IPR002104">
    <property type="entry name" value="Integrase_catalytic"/>
</dbReference>
<dbReference type="GO" id="GO:0015074">
    <property type="term" value="P:DNA integration"/>
    <property type="evidence" value="ECO:0007669"/>
    <property type="project" value="UniProtKB-KW"/>
</dbReference>
<dbReference type="PROSITE" id="PS51898">
    <property type="entry name" value="TYR_RECOMBINASE"/>
    <property type="match status" value="1"/>
</dbReference>
<dbReference type="GO" id="GO:0003677">
    <property type="term" value="F:DNA binding"/>
    <property type="evidence" value="ECO:0007669"/>
    <property type="project" value="UniProtKB-UniRule"/>
</dbReference>
<dbReference type="OrthoDB" id="9801717at2"/>